<protein>
    <submittedName>
        <fullName evidence="1">Uncharacterized protein</fullName>
    </submittedName>
</protein>
<sequence>MPLDAGIMPGQALCRIINTLRRSLTAICPGAEACFTAPNVAAEPNTSPADVK</sequence>
<gene>
    <name evidence="1" type="ORF">NCTC10047_03348</name>
</gene>
<name>A0A3S4GM37_SALER</name>
<proteinExistence type="predicted"/>
<accession>A0A3S4GM37</accession>
<reference evidence="1 2" key="1">
    <citation type="submission" date="2018-12" db="EMBL/GenBank/DDBJ databases">
        <authorList>
            <consortium name="Pathogen Informatics"/>
        </authorList>
    </citation>
    <scope>NUCLEOTIDE SEQUENCE [LARGE SCALE GENOMIC DNA]</scope>
    <source>
        <strain evidence="1 2">NCTC10047</strain>
    </source>
</reference>
<dbReference type="Proteomes" id="UP000275676">
    <property type="component" value="Chromosome"/>
</dbReference>
<evidence type="ECO:0000313" key="1">
    <source>
        <dbReference type="EMBL" id="VEA77433.1"/>
    </source>
</evidence>
<organism evidence="1 2">
    <name type="scientific">Salmonella enterica subsp. arizonae</name>
    <dbReference type="NCBI Taxonomy" id="59203"/>
    <lineage>
        <taxon>Bacteria</taxon>
        <taxon>Pseudomonadati</taxon>
        <taxon>Pseudomonadota</taxon>
        <taxon>Gammaproteobacteria</taxon>
        <taxon>Enterobacterales</taxon>
        <taxon>Enterobacteriaceae</taxon>
        <taxon>Salmonella</taxon>
    </lineage>
</organism>
<dbReference type="AlphaFoldDB" id="A0A3S4GM37"/>
<dbReference type="EMBL" id="LR134156">
    <property type="protein sequence ID" value="VEA77433.1"/>
    <property type="molecule type" value="Genomic_DNA"/>
</dbReference>
<evidence type="ECO:0000313" key="2">
    <source>
        <dbReference type="Proteomes" id="UP000275676"/>
    </source>
</evidence>